<organism evidence="2 3">
    <name type="scientific">Oxalicibacterium flavum</name>
    <dbReference type="NCBI Taxonomy" id="179467"/>
    <lineage>
        <taxon>Bacteria</taxon>
        <taxon>Pseudomonadati</taxon>
        <taxon>Pseudomonadota</taxon>
        <taxon>Betaproteobacteria</taxon>
        <taxon>Burkholderiales</taxon>
        <taxon>Oxalobacteraceae</taxon>
        <taxon>Oxalicibacterium</taxon>
    </lineage>
</organism>
<keyword evidence="3" id="KW-1185">Reference proteome</keyword>
<dbReference type="Proteomes" id="UP000620266">
    <property type="component" value="Unassembled WGS sequence"/>
</dbReference>
<dbReference type="InterPro" id="IPR014756">
    <property type="entry name" value="Ig_E-set"/>
</dbReference>
<reference evidence="2" key="1">
    <citation type="journal article" date="2014" name="Int. J. Syst. Evol. Microbiol.">
        <title>Complete genome sequence of Corynebacterium casei LMG S-19264T (=DSM 44701T), isolated from a smear-ripened cheese.</title>
        <authorList>
            <consortium name="US DOE Joint Genome Institute (JGI-PGF)"/>
            <person name="Walter F."/>
            <person name="Albersmeier A."/>
            <person name="Kalinowski J."/>
            <person name="Ruckert C."/>
        </authorList>
    </citation>
    <scope>NUCLEOTIDE SEQUENCE</scope>
    <source>
        <strain evidence="2">CCM 7086</strain>
    </source>
</reference>
<feature type="domain" description="Oxidoreductase molybdopterin-binding" evidence="1">
    <location>
        <begin position="43"/>
        <end position="217"/>
    </location>
</feature>
<dbReference type="SUPFAM" id="SSF81296">
    <property type="entry name" value="E set domains"/>
    <property type="match status" value="1"/>
</dbReference>
<dbReference type="GO" id="GO:0008482">
    <property type="term" value="F:sulfite oxidase activity"/>
    <property type="evidence" value="ECO:0007669"/>
    <property type="project" value="TreeGrafter"/>
</dbReference>
<gene>
    <name evidence="2" type="ORF">GCM10007205_06280</name>
</gene>
<dbReference type="Gene3D" id="2.60.40.650">
    <property type="match status" value="1"/>
</dbReference>
<dbReference type="InterPro" id="IPR036374">
    <property type="entry name" value="OxRdtase_Mopterin-bd_sf"/>
</dbReference>
<comment type="caution">
    <text evidence="2">The sequence shown here is derived from an EMBL/GenBank/DDBJ whole genome shotgun (WGS) entry which is preliminary data.</text>
</comment>
<evidence type="ECO:0000313" key="3">
    <source>
        <dbReference type="Proteomes" id="UP000620266"/>
    </source>
</evidence>
<dbReference type="InterPro" id="IPR000572">
    <property type="entry name" value="OxRdtase_Mopterin-bd_dom"/>
</dbReference>
<dbReference type="Gene3D" id="3.90.420.10">
    <property type="entry name" value="Oxidoreductase, molybdopterin-binding domain"/>
    <property type="match status" value="1"/>
</dbReference>
<evidence type="ECO:0000259" key="1">
    <source>
        <dbReference type="Pfam" id="PF00174"/>
    </source>
</evidence>
<dbReference type="GO" id="GO:0043546">
    <property type="term" value="F:molybdopterin cofactor binding"/>
    <property type="evidence" value="ECO:0007669"/>
    <property type="project" value="TreeGrafter"/>
</dbReference>
<sequence>MLTDLNKTNQGGAWWNFDTYITPVSQFYIRNAFPTPRPELDRRVDPRYWQLKIHGDAVEREMTITYDDLLKMPSRSIISVMQCTGNGRSLFWEQEGFLNEPQRVVGNGWGLGGVGQAEWEYVPMSYILDLVGLKKNAKAVLFWSGVDGKEPNTESDTGRPMSIQDVLERPDEIGLAFKMNGMPLPPDHGAPVRALVPGWCGGASTKWLTEIKIASHDFWVRLNTYDHTMMGPDYPPPKPAPNDEFRFVRPEQLLGIPVTWQEGRSTLALPLVLDRQPDMPANYPLGRGERPVLKAGPQMLRGYAWAPNAGVRRVDVRVNGGAWQAARIIDPQINRYTWVRFAFPFAPAPGDYVIETRTTDRNGHAQPASVPFNKGGYNFFAIPKFMVQVV</sequence>
<dbReference type="Pfam" id="PF00174">
    <property type="entry name" value="Oxidored_molyb"/>
    <property type="match status" value="1"/>
</dbReference>
<dbReference type="InterPro" id="IPR008335">
    <property type="entry name" value="Mopterin_OxRdtase_euk"/>
</dbReference>
<dbReference type="GO" id="GO:0006790">
    <property type="term" value="P:sulfur compound metabolic process"/>
    <property type="evidence" value="ECO:0007669"/>
    <property type="project" value="TreeGrafter"/>
</dbReference>
<proteinExistence type="predicted"/>
<dbReference type="PANTHER" id="PTHR19372">
    <property type="entry name" value="SULFITE REDUCTASE"/>
    <property type="match status" value="1"/>
</dbReference>
<dbReference type="SUPFAM" id="SSF56524">
    <property type="entry name" value="Oxidoreductase molybdopterin-binding domain"/>
    <property type="match status" value="1"/>
</dbReference>
<dbReference type="PRINTS" id="PR00407">
    <property type="entry name" value="EUMOPTERIN"/>
</dbReference>
<name>A0A8J2UL42_9BURK</name>
<dbReference type="AlphaFoldDB" id="A0A8J2UL42"/>
<evidence type="ECO:0000313" key="2">
    <source>
        <dbReference type="EMBL" id="GGB99710.1"/>
    </source>
</evidence>
<dbReference type="EMBL" id="BMCG01000001">
    <property type="protein sequence ID" value="GGB99710.1"/>
    <property type="molecule type" value="Genomic_DNA"/>
</dbReference>
<dbReference type="PANTHER" id="PTHR19372:SF7">
    <property type="entry name" value="SULFITE OXIDASE, MITOCHONDRIAL"/>
    <property type="match status" value="1"/>
</dbReference>
<accession>A0A8J2UL42</accession>
<protein>
    <recommendedName>
        <fullName evidence="1">Oxidoreductase molybdopterin-binding domain-containing protein</fullName>
    </recommendedName>
</protein>
<dbReference type="GO" id="GO:0020037">
    <property type="term" value="F:heme binding"/>
    <property type="evidence" value="ECO:0007669"/>
    <property type="project" value="TreeGrafter"/>
</dbReference>
<reference evidence="2" key="2">
    <citation type="submission" date="2020-09" db="EMBL/GenBank/DDBJ databases">
        <authorList>
            <person name="Sun Q."/>
            <person name="Sedlacek I."/>
        </authorList>
    </citation>
    <scope>NUCLEOTIDE SEQUENCE</scope>
    <source>
        <strain evidence="2">CCM 7086</strain>
    </source>
</reference>